<keyword evidence="3 10" id="KW-0808">Transferase</keyword>
<dbReference type="Pfam" id="PF01208">
    <property type="entry name" value="URO-D"/>
    <property type="match status" value="1"/>
</dbReference>
<dbReference type="GO" id="GO:0006779">
    <property type="term" value="P:porphyrin-containing compound biosynthetic process"/>
    <property type="evidence" value="ECO:0007669"/>
    <property type="project" value="InterPro"/>
</dbReference>
<dbReference type="Gene3D" id="3.20.20.210">
    <property type="match status" value="1"/>
</dbReference>
<evidence type="ECO:0000313" key="11">
    <source>
        <dbReference type="Proteomes" id="UP000185779"/>
    </source>
</evidence>
<comment type="caution">
    <text evidence="10">The sequence shown here is derived from an EMBL/GenBank/DDBJ whole genome shotgun (WGS) entry which is preliminary data.</text>
</comment>
<dbReference type="PANTHER" id="PTHR47099:SF1">
    <property type="entry name" value="METHYLCOBAMIDE:COM METHYLTRANSFERASE MTBA"/>
    <property type="match status" value="1"/>
</dbReference>
<name>A0A1F2P3E7_9EURY</name>
<dbReference type="GO" id="GO:0008168">
    <property type="term" value="F:methyltransferase activity"/>
    <property type="evidence" value="ECO:0007669"/>
    <property type="project" value="UniProtKB-KW"/>
</dbReference>
<protein>
    <submittedName>
        <fullName evidence="10">Methylcobamide:CoM methyltransferase</fullName>
    </submittedName>
    <submittedName>
        <fullName evidence="8">MtaA/CmuA family methyltransferase</fullName>
        <ecNumber evidence="8">2.1.1.-</ecNumber>
    </submittedName>
</protein>
<evidence type="ECO:0000256" key="2">
    <source>
        <dbReference type="ARBA" id="ARBA00022603"/>
    </source>
</evidence>
<evidence type="ECO:0000259" key="7">
    <source>
        <dbReference type="Pfam" id="PF01208"/>
    </source>
</evidence>
<proteinExistence type="predicted"/>
<dbReference type="SMR" id="A0A1F2P3E7"/>
<comment type="cofactor">
    <cofactor evidence="1">
        <name>Zn(2+)</name>
        <dbReference type="ChEBI" id="CHEBI:29105"/>
    </cofactor>
</comment>
<dbReference type="STRING" id="1839936.SBU_001379"/>
<dbReference type="InterPro" id="IPR006360">
    <property type="entry name" value="Mtase_MtaA_CmuA"/>
</dbReference>
<dbReference type="EC" id="2.1.1.-" evidence="8"/>
<reference evidence="8" key="2">
    <citation type="journal article" date="2020" name="mSystems">
        <title>Genome- and Community-Level Interaction Insights into Carbon Utilization and Element Cycling Functions of Hydrothermarchaeota in Hydrothermal Sediment.</title>
        <authorList>
            <person name="Zhou Z."/>
            <person name="Liu Y."/>
            <person name="Xu W."/>
            <person name="Pan J."/>
            <person name="Luo Z.H."/>
            <person name="Li M."/>
        </authorList>
    </citation>
    <scope>NUCLEOTIDE SEQUENCE [LARGE SCALE GENOMIC DNA]</scope>
    <source>
        <strain evidence="8">HyVt-185</strain>
        <strain evidence="9">HyVt-386</strain>
    </source>
</reference>
<dbReference type="SUPFAM" id="SSF51726">
    <property type="entry name" value="UROD/MetE-like"/>
    <property type="match status" value="1"/>
</dbReference>
<dbReference type="InterPro" id="IPR000257">
    <property type="entry name" value="Uroporphyrinogen_deCOase"/>
</dbReference>
<evidence type="ECO:0000256" key="6">
    <source>
        <dbReference type="ARBA" id="ARBA00022994"/>
    </source>
</evidence>
<evidence type="ECO:0000256" key="1">
    <source>
        <dbReference type="ARBA" id="ARBA00001947"/>
    </source>
</evidence>
<evidence type="ECO:0000313" key="10">
    <source>
        <dbReference type="EMBL" id="OFV65678.1"/>
    </source>
</evidence>
<sequence length="358" mass="39487">MDEKLHLMSDEMSPRERFYASLEQNPVDRVSLASPTQTGIVDLMDLCGAAFPDAIREGEKMAKLAWAAHEYAGIESVRIQFTVLTEGEAMGAVLGKWKKKNQPVAEKPAVVTLEDIDRLKVPDPKRDGRMPEILKAARILAPRCEKEKLPLIATVITPLGLTLDAGVTDPMTSMLWFKREPEAVEKLMKIGYETGIVWAEALIDAGVDTIFLNGALDASITPDEYRDRVFPIHQRTVSKIKEMGAYVVYHCCMDARPVLPQLVNLGVHAISVSELVDMKEAREIAGDKVALCGNVDPTYTLIKEPPEKVKEAARYCIDAGTDVLCPGCGYGPKTPLENMKALVEAGREYGHNARLARK</sequence>
<dbReference type="Proteomes" id="UP000885936">
    <property type="component" value="Unassembled WGS sequence"/>
</dbReference>
<dbReference type="GO" id="GO:0046872">
    <property type="term" value="F:metal ion binding"/>
    <property type="evidence" value="ECO:0007669"/>
    <property type="project" value="UniProtKB-KW"/>
</dbReference>
<dbReference type="AlphaFoldDB" id="A0A1F2P3E7"/>
<dbReference type="GO" id="GO:0015948">
    <property type="term" value="P:methanogenesis"/>
    <property type="evidence" value="ECO:0007669"/>
    <property type="project" value="UniProtKB-KW"/>
</dbReference>
<dbReference type="Proteomes" id="UP000185779">
    <property type="component" value="Unassembled WGS sequence"/>
</dbReference>
<keyword evidence="4" id="KW-0479">Metal-binding</keyword>
<evidence type="ECO:0000313" key="8">
    <source>
        <dbReference type="EMBL" id="HDM35626.1"/>
    </source>
</evidence>
<dbReference type="PANTHER" id="PTHR47099">
    <property type="entry name" value="METHYLCOBAMIDE:COM METHYLTRANSFERASE MTBA"/>
    <property type="match status" value="1"/>
</dbReference>
<dbReference type="NCBIfam" id="NF004889">
    <property type="entry name" value="PRK06252.1"/>
    <property type="match status" value="1"/>
</dbReference>
<dbReference type="NCBIfam" id="TIGR01463">
    <property type="entry name" value="mtaA_cmuA"/>
    <property type="match status" value="1"/>
</dbReference>
<reference evidence="10 11" key="1">
    <citation type="submission" date="2016-05" db="EMBL/GenBank/DDBJ databases">
        <title>Microbial consortia oxidize butane by reversing methanogenesis.</title>
        <authorList>
            <person name="Laso-Perez R."/>
            <person name="Richter M."/>
            <person name="Wegener G."/>
            <person name="Musat F."/>
        </authorList>
    </citation>
    <scope>NUCLEOTIDE SEQUENCE [LARGE SCALE GENOMIC DNA]</scope>
    <source>
        <strain evidence="10">BOX1</strain>
    </source>
</reference>
<evidence type="ECO:0000256" key="4">
    <source>
        <dbReference type="ARBA" id="ARBA00022723"/>
    </source>
</evidence>
<gene>
    <name evidence="8" type="ORF">ENG09_00025</name>
    <name evidence="9" type="ORF">ENI32_04455</name>
    <name evidence="10" type="ORF">SBU_001379</name>
</gene>
<dbReference type="EMBL" id="DRIE01000074">
    <property type="protein sequence ID" value="HEC57120.1"/>
    <property type="molecule type" value="Genomic_DNA"/>
</dbReference>
<dbReference type="GO" id="GO:0006730">
    <property type="term" value="P:one-carbon metabolic process"/>
    <property type="evidence" value="ECO:0007669"/>
    <property type="project" value="InterPro"/>
</dbReference>
<evidence type="ECO:0000256" key="5">
    <source>
        <dbReference type="ARBA" id="ARBA00022833"/>
    </source>
</evidence>
<accession>A0A1F2P3E7</accession>
<feature type="domain" description="Uroporphyrinogen decarboxylase (URO-D)" evidence="7">
    <location>
        <begin position="14"/>
        <end position="349"/>
    </location>
</feature>
<dbReference type="GO" id="GO:0004853">
    <property type="term" value="F:uroporphyrinogen decarboxylase activity"/>
    <property type="evidence" value="ECO:0007669"/>
    <property type="project" value="InterPro"/>
</dbReference>
<dbReference type="EMBL" id="LYOR01000008">
    <property type="protein sequence ID" value="OFV65678.1"/>
    <property type="molecule type" value="Genomic_DNA"/>
</dbReference>
<evidence type="ECO:0000313" key="9">
    <source>
        <dbReference type="EMBL" id="HEC57120.1"/>
    </source>
</evidence>
<organism evidence="10 11">
    <name type="scientific">Candidatus Syntropharchaeum butanivorans</name>
    <dbReference type="NCBI Taxonomy" id="1839936"/>
    <lineage>
        <taxon>Archaea</taxon>
        <taxon>Methanobacteriati</taxon>
        <taxon>Methanobacteriota</taxon>
        <taxon>Stenosarchaea group</taxon>
        <taxon>Methanomicrobia</taxon>
        <taxon>Methanosarcinales</taxon>
        <taxon>ANME-2 cluster</taxon>
        <taxon>Candidatus Syntropharchaeum</taxon>
    </lineage>
</organism>
<dbReference type="Proteomes" id="UP000885863">
    <property type="component" value="Unassembled WGS sequence"/>
</dbReference>
<dbReference type="GO" id="GO:0032259">
    <property type="term" value="P:methylation"/>
    <property type="evidence" value="ECO:0007669"/>
    <property type="project" value="UniProtKB-KW"/>
</dbReference>
<dbReference type="InterPro" id="IPR038071">
    <property type="entry name" value="UROD/MetE-like_sf"/>
</dbReference>
<evidence type="ECO:0000256" key="3">
    <source>
        <dbReference type="ARBA" id="ARBA00022679"/>
    </source>
</evidence>
<keyword evidence="6" id="KW-0484">Methanogenesis</keyword>
<keyword evidence="11" id="KW-1185">Reference proteome</keyword>
<keyword evidence="5" id="KW-0862">Zinc</keyword>
<dbReference type="InterPro" id="IPR052024">
    <property type="entry name" value="Methanogen_methyltrans"/>
</dbReference>
<dbReference type="EMBL" id="DQZR01000002">
    <property type="protein sequence ID" value="HDM35626.1"/>
    <property type="molecule type" value="Genomic_DNA"/>
</dbReference>
<keyword evidence="2 10" id="KW-0489">Methyltransferase</keyword>